<dbReference type="FunFam" id="3.40.50.620:FF:000098">
    <property type="entry name" value="Valine--tRNA ligase"/>
    <property type="match status" value="1"/>
</dbReference>
<dbReference type="RefSeq" id="WP_286679199.1">
    <property type="nucleotide sequence ID" value="NZ_MNXI01000135.1"/>
</dbReference>
<dbReference type="InterPro" id="IPR013155">
    <property type="entry name" value="M/V/L/I-tRNA-synth_anticd-bd"/>
</dbReference>
<gene>
    <name evidence="12" type="primary">valS</name>
    <name evidence="16" type="ORF">COY37_03940</name>
</gene>
<feature type="binding site" evidence="12">
    <location>
        <position position="529"/>
    </location>
    <ligand>
        <name>ATP</name>
        <dbReference type="ChEBI" id="CHEBI:30616"/>
    </ligand>
</feature>
<organism evidence="16 17">
    <name type="scientific">Candidatus Aquicultor secundus</name>
    <dbReference type="NCBI Taxonomy" id="1973895"/>
    <lineage>
        <taxon>Bacteria</taxon>
        <taxon>Bacillati</taxon>
        <taxon>Actinomycetota</taxon>
        <taxon>Candidatus Aquicultoria</taxon>
        <taxon>Candidatus Aquicultorales</taxon>
        <taxon>Candidatus Aquicultoraceae</taxon>
        <taxon>Candidatus Aquicultor</taxon>
    </lineage>
</organism>
<keyword evidence="9 12" id="KW-0030">Aminoacyl-tRNA synthetase</keyword>
<dbReference type="AlphaFoldDB" id="A0A2M7T8W7"/>
<keyword evidence="6 12" id="KW-0067">ATP-binding</keyword>
<comment type="subcellular location">
    <subcellularLocation>
        <location evidence="1 12">Cytoplasm</location>
    </subcellularLocation>
</comment>
<dbReference type="Gene3D" id="1.10.730.10">
    <property type="entry name" value="Isoleucyl-tRNA Synthetase, Domain 1"/>
    <property type="match status" value="1"/>
</dbReference>
<dbReference type="NCBIfam" id="NF004349">
    <property type="entry name" value="PRK05729.1"/>
    <property type="match status" value="1"/>
</dbReference>
<dbReference type="InterPro" id="IPR002300">
    <property type="entry name" value="aa-tRNA-synth_Ia"/>
</dbReference>
<dbReference type="PANTHER" id="PTHR11946">
    <property type="entry name" value="VALYL-TRNA SYNTHETASES"/>
    <property type="match status" value="1"/>
</dbReference>
<comment type="domain">
    <text evidence="12">ValRS has two distinct active sites: one for aminoacylation and one for editing. The misactivated threonine is translocated from the active site to the editing site.</text>
</comment>
<dbReference type="InterPro" id="IPR009008">
    <property type="entry name" value="Val/Leu/Ile-tRNA-synth_edit"/>
</dbReference>
<comment type="subunit">
    <text evidence="2 12">Monomer.</text>
</comment>
<dbReference type="Pfam" id="PF10458">
    <property type="entry name" value="Val_tRNA-synt_C"/>
    <property type="match status" value="1"/>
</dbReference>
<dbReference type="CDD" id="cd07962">
    <property type="entry name" value="Anticodon_Ia_Val"/>
    <property type="match status" value="1"/>
</dbReference>
<dbReference type="Pfam" id="PF08264">
    <property type="entry name" value="Anticodon_1"/>
    <property type="match status" value="1"/>
</dbReference>
<feature type="domain" description="Aminoacyl-tRNA synthetase class Ia" evidence="13">
    <location>
        <begin position="18"/>
        <end position="565"/>
    </location>
</feature>
<dbReference type="FunFam" id="3.40.50.620:FF:000032">
    <property type="entry name" value="Valine--tRNA ligase"/>
    <property type="match status" value="1"/>
</dbReference>
<dbReference type="EMBL" id="PFNG01000092">
    <property type="protein sequence ID" value="PIZ40381.1"/>
    <property type="molecule type" value="Genomic_DNA"/>
</dbReference>
<keyword evidence="7 12" id="KW-0648">Protein biosynthesis</keyword>
<evidence type="ECO:0000256" key="10">
    <source>
        <dbReference type="ARBA" id="ARBA00047552"/>
    </source>
</evidence>
<evidence type="ECO:0000313" key="17">
    <source>
        <dbReference type="Proteomes" id="UP000230956"/>
    </source>
</evidence>
<dbReference type="GO" id="GO:0005829">
    <property type="term" value="C:cytosol"/>
    <property type="evidence" value="ECO:0007669"/>
    <property type="project" value="TreeGrafter"/>
</dbReference>
<dbReference type="PRINTS" id="PR00986">
    <property type="entry name" value="TRNASYNTHVAL"/>
</dbReference>
<dbReference type="InterPro" id="IPR002303">
    <property type="entry name" value="Valyl-tRNA_ligase"/>
</dbReference>
<reference evidence="17" key="1">
    <citation type="submission" date="2017-09" db="EMBL/GenBank/DDBJ databases">
        <title>Depth-based differentiation of microbial function through sediment-hosted aquifers and enrichment of novel symbionts in the deep terrestrial subsurface.</title>
        <authorList>
            <person name="Probst A.J."/>
            <person name="Ladd B."/>
            <person name="Jarett J.K."/>
            <person name="Geller-Mcgrath D.E."/>
            <person name="Sieber C.M.K."/>
            <person name="Emerson J.B."/>
            <person name="Anantharaman K."/>
            <person name="Thomas B.C."/>
            <person name="Malmstrom R."/>
            <person name="Stieglmeier M."/>
            <person name="Klingl A."/>
            <person name="Woyke T."/>
            <person name="Ryan C.M."/>
            <person name="Banfield J.F."/>
        </authorList>
    </citation>
    <scope>NUCLEOTIDE SEQUENCE [LARGE SCALE GENOMIC DNA]</scope>
</reference>
<keyword evidence="8 12" id="KW-0175">Coiled coil</keyword>
<comment type="catalytic activity">
    <reaction evidence="10 12">
        <text>tRNA(Val) + L-valine + ATP = L-valyl-tRNA(Val) + AMP + diphosphate</text>
        <dbReference type="Rhea" id="RHEA:10704"/>
        <dbReference type="Rhea" id="RHEA-COMP:9672"/>
        <dbReference type="Rhea" id="RHEA-COMP:9708"/>
        <dbReference type="ChEBI" id="CHEBI:30616"/>
        <dbReference type="ChEBI" id="CHEBI:33019"/>
        <dbReference type="ChEBI" id="CHEBI:57762"/>
        <dbReference type="ChEBI" id="CHEBI:78442"/>
        <dbReference type="ChEBI" id="CHEBI:78537"/>
        <dbReference type="ChEBI" id="CHEBI:456215"/>
        <dbReference type="EC" id="6.1.1.9"/>
    </reaction>
</comment>
<dbReference type="EC" id="6.1.1.9" evidence="12"/>
<evidence type="ECO:0000256" key="9">
    <source>
        <dbReference type="ARBA" id="ARBA00023146"/>
    </source>
</evidence>
<accession>A0A2M7T8W7</accession>
<dbReference type="InterPro" id="IPR037118">
    <property type="entry name" value="Val-tRNA_synth_C_sf"/>
</dbReference>
<dbReference type="InterPro" id="IPR014729">
    <property type="entry name" value="Rossmann-like_a/b/a_fold"/>
</dbReference>
<feature type="coiled-coil region" evidence="12">
    <location>
        <begin position="813"/>
        <end position="875"/>
    </location>
</feature>
<comment type="similarity">
    <text evidence="11 12">Belongs to the class-I aminoacyl-tRNA synthetase family. ValS type 1 subfamily.</text>
</comment>
<dbReference type="FunFam" id="3.90.740.10:FF:000005">
    <property type="entry name" value="Valine--tRNA ligase, mitochondrial"/>
    <property type="match status" value="1"/>
</dbReference>
<comment type="domain">
    <text evidence="12">The C-terminal coiled-coil domain is crucial for aminoacylation activity.</text>
</comment>
<comment type="function">
    <text evidence="12">Catalyzes the attachment of valine to tRNA(Val). As ValRS can inadvertently accommodate and process structurally similar amino acids such as threonine, to avoid such errors, it has a 'posttransfer' editing activity that hydrolyzes mischarged Thr-tRNA(Val) in a tRNA-dependent manner.</text>
</comment>
<evidence type="ECO:0000256" key="2">
    <source>
        <dbReference type="ARBA" id="ARBA00011245"/>
    </source>
</evidence>
<evidence type="ECO:0000259" key="15">
    <source>
        <dbReference type="Pfam" id="PF10458"/>
    </source>
</evidence>
<dbReference type="SUPFAM" id="SSF47323">
    <property type="entry name" value="Anticodon-binding domain of a subclass of class I aminoacyl-tRNA synthetases"/>
    <property type="match status" value="1"/>
</dbReference>
<keyword evidence="3 12" id="KW-0963">Cytoplasm</keyword>
<dbReference type="InterPro" id="IPR010978">
    <property type="entry name" value="tRNA-bd_arm"/>
</dbReference>
<dbReference type="InterPro" id="IPR019499">
    <property type="entry name" value="Val-tRNA_synth_tRNA-bd"/>
</dbReference>
<dbReference type="Gene3D" id="3.40.50.620">
    <property type="entry name" value="HUPs"/>
    <property type="match status" value="2"/>
</dbReference>
<evidence type="ECO:0000256" key="5">
    <source>
        <dbReference type="ARBA" id="ARBA00022741"/>
    </source>
</evidence>
<dbReference type="CDD" id="cd00817">
    <property type="entry name" value="ValRS_core"/>
    <property type="match status" value="1"/>
</dbReference>
<dbReference type="InterPro" id="IPR033705">
    <property type="entry name" value="Anticodon_Ia_Val"/>
</dbReference>
<evidence type="ECO:0000256" key="3">
    <source>
        <dbReference type="ARBA" id="ARBA00022490"/>
    </source>
</evidence>
<keyword evidence="5 12" id="KW-0547">Nucleotide-binding</keyword>
<evidence type="ECO:0000259" key="14">
    <source>
        <dbReference type="Pfam" id="PF08264"/>
    </source>
</evidence>
<dbReference type="PROSITE" id="PS00178">
    <property type="entry name" value="AA_TRNA_LIGASE_I"/>
    <property type="match status" value="1"/>
</dbReference>
<dbReference type="FunFam" id="1.10.287.380:FF:000001">
    <property type="entry name" value="Valine--tRNA ligase"/>
    <property type="match status" value="1"/>
</dbReference>
<evidence type="ECO:0000256" key="6">
    <source>
        <dbReference type="ARBA" id="ARBA00022840"/>
    </source>
</evidence>
<name>A0A2M7T8W7_9ACTN</name>
<dbReference type="Pfam" id="PF00133">
    <property type="entry name" value="tRNA-synt_1"/>
    <property type="match status" value="1"/>
</dbReference>
<evidence type="ECO:0000259" key="13">
    <source>
        <dbReference type="Pfam" id="PF00133"/>
    </source>
</evidence>
<proteinExistence type="inferred from homology"/>
<dbReference type="Proteomes" id="UP000230956">
    <property type="component" value="Unassembled WGS sequence"/>
</dbReference>
<evidence type="ECO:0000256" key="7">
    <source>
        <dbReference type="ARBA" id="ARBA00022917"/>
    </source>
</evidence>
<evidence type="ECO:0000256" key="4">
    <source>
        <dbReference type="ARBA" id="ARBA00022598"/>
    </source>
</evidence>
<dbReference type="SUPFAM" id="SSF50677">
    <property type="entry name" value="ValRS/IleRS/LeuRS editing domain"/>
    <property type="match status" value="1"/>
</dbReference>
<feature type="short sequence motif" description="'KMSKS' region" evidence="12">
    <location>
        <begin position="526"/>
        <end position="530"/>
    </location>
</feature>
<dbReference type="SUPFAM" id="SSF46589">
    <property type="entry name" value="tRNA-binding arm"/>
    <property type="match status" value="1"/>
</dbReference>
<protein>
    <recommendedName>
        <fullName evidence="12">Valine--tRNA ligase</fullName>
        <ecNumber evidence="12">6.1.1.9</ecNumber>
    </recommendedName>
    <alternativeName>
        <fullName evidence="12">Valyl-tRNA synthetase</fullName>
        <shortName evidence="12">ValRS</shortName>
    </alternativeName>
</protein>
<dbReference type="GO" id="GO:0002161">
    <property type="term" value="F:aminoacyl-tRNA deacylase activity"/>
    <property type="evidence" value="ECO:0007669"/>
    <property type="project" value="InterPro"/>
</dbReference>
<feature type="domain" description="Valyl-tRNA synthetase tRNA-binding arm" evidence="15">
    <location>
        <begin position="815"/>
        <end position="879"/>
    </location>
</feature>
<feature type="domain" description="Methionyl/Valyl/Leucyl/Isoleucyl-tRNA synthetase anticodon-binding" evidence="14">
    <location>
        <begin position="608"/>
        <end position="756"/>
    </location>
</feature>
<dbReference type="InterPro" id="IPR001412">
    <property type="entry name" value="aa-tRNA-synth_I_CS"/>
</dbReference>
<evidence type="ECO:0000313" key="16">
    <source>
        <dbReference type="EMBL" id="PIZ40381.1"/>
    </source>
</evidence>
<dbReference type="GO" id="GO:0004832">
    <property type="term" value="F:valine-tRNA ligase activity"/>
    <property type="evidence" value="ECO:0007669"/>
    <property type="project" value="UniProtKB-UniRule"/>
</dbReference>
<comment type="caution">
    <text evidence="16">The sequence shown here is derived from an EMBL/GenBank/DDBJ whole genome shotgun (WGS) entry which is preliminary data.</text>
</comment>
<dbReference type="SUPFAM" id="SSF52374">
    <property type="entry name" value="Nucleotidylyl transferase"/>
    <property type="match status" value="1"/>
</dbReference>
<dbReference type="GO" id="GO:0005524">
    <property type="term" value="F:ATP binding"/>
    <property type="evidence" value="ECO:0007669"/>
    <property type="project" value="UniProtKB-UniRule"/>
</dbReference>
<dbReference type="FunFam" id="1.10.730.10:FF:000014">
    <property type="entry name" value="Valine--tRNA ligase"/>
    <property type="match status" value="1"/>
</dbReference>
<dbReference type="InterPro" id="IPR009080">
    <property type="entry name" value="tRNAsynth_Ia_anticodon-bd"/>
</dbReference>
<evidence type="ECO:0000256" key="8">
    <source>
        <dbReference type="ARBA" id="ARBA00023054"/>
    </source>
</evidence>
<sequence>MAQETLPKVYNPHEVEAKWYQYWLDKGYFHAEVEPGKKPYTIVIPPPNVTGSLHMGHALNDTLQDIVIRKHRMMGEPTLWLPGTDHAGIATQNVVERQLASEGLTRQDVGREEFVRRTWEWKEQYGSRIINQLKRLGASCDWSRERFTMDEGYSAAVRREFVQLYHEGLIYRGNYIVNWCPRCLTALADIEVEYAEEEGNFYYVKYMVKDSYDYITVATTRPETILGDTAVAVHPEDARYKDFVGQTVIVPIIGREVPVIADDYVNPEFGTGALKVTPAHDPHDFEIGERHRLERISVFTTEGMMNKNAGPYEGMTRFECRDAIVKDLMEKGLLVKVEPMTHSVGHCYRCDTVIEPYLSTQWFMSMKPLAEPAIKAVEEGKISFVPVQWAKTYFDWMYNIRDWCVSRQLWWGHQIPAWYCKDCDEIIVEEKEPTACTKCGSSNLEQDQDVFDTWFSSALWPFATLGWPAETEELKYFYPTNLLVTSHDIIFFWVARMIMQGLHFTGEIPFHDVYVHALVRDEFGRKMSKSRGNVIDPLTIIDEFGTDALRFTLSSMATPGRDIFLSRERLEGFRNFANKLWNASRFVLMNLKDYERIDIKEFDLTLADQWILSRMNHTTMQVEEAINEYNFAEASRLIYDFFWSDFADWYIELSKPRLYRNEDEKGRRIAQNLLVTIMDHTLRLLHPFMPFITEEIWQKLPGAGESIVIAPWPQADSAMVNDTAEADMGLLQSVTSSIRSIKSVLGIALTKPVKVLLSTPDESKRAVLESDNSYIKELAWVEELVVGSDIIKPEHSAVDVEQGVEIFMPLAGLVDIEEEKKRLSKEFAKTEADAEKSRKKLANPQFLEKAAPAVVDKEKAKLEELDEKASKLRKQMASL</sequence>
<evidence type="ECO:0000256" key="1">
    <source>
        <dbReference type="ARBA" id="ARBA00004496"/>
    </source>
</evidence>
<dbReference type="PANTHER" id="PTHR11946:SF93">
    <property type="entry name" value="VALINE--TRNA LIGASE, CHLOROPLASTIC_MITOCHONDRIAL 2"/>
    <property type="match status" value="1"/>
</dbReference>
<dbReference type="NCBIfam" id="TIGR00422">
    <property type="entry name" value="valS"/>
    <property type="match status" value="1"/>
</dbReference>
<feature type="short sequence motif" description="'HIGH' region" evidence="12">
    <location>
        <begin position="47"/>
        <end position="57"/>
    </location>
</feature>
<keyword evidence="4 12" id="KW-0436">Ligase</keyword>
<dbReference type="HAMAP" id="MF_02004">
    <property type="entry name" value="Val_tRNA_synth_type1"/>
    <property type="match status" value="1"/>
</dbReference>
<dbReference type="Gene3D" id="1.10.287.380">
    <property type="entry name" value="Valyl-tRNA synthetase, C-terminal domain"/>
    <property type="match status" value="1"/>
</dbReference>
<evidence type="ECO:0000256" key="12">
    <source>
        <dbReference type="HAMAP-Rule" id="MF_02004"/>
    </source>
</evidence>
<dbReference type="GO" id="GO:0006438">
    <property type="term" value="P:valyl-tRNA aminoacylation"/>
    <property type="evidence" value="ECO:0007669"/>
    <property type="project" value="UniProtKB-UniRule"/>
</dbReference>
<evidence type="ECO:0000256" key="11">
    <source>
        <dbReference type="ARBA" id="ARBA00060830"/>
    </source>
</evidence>